<dbReference type="AlphaFoldDB" id="A0A1M5BQJ6"/>
<protein>
    <submittedName>
        <fullName evidence="1">Uncharacterized conserved protein, DUF3820 family</fullName>
    </submittedName>
</protein>
<sequence>MARYIVANRFKCKLYAYKDSGFVIKIRNFGLKCSKGDGYKFGNRFQLNPWEAFLKMVSLGRSFNMNVVPDKRQLIELAHYRMPFGKFKGRYLVELPEPYLVWFQQSGFPEGKLGNLLRAMLEIKINGLEGLIRKIQKDFPQ</sequence>
<proteinExistence type="predicted"/>
<gene>
    <name evidence="1" type="ORF">SAMN03080594_104174</name>
</gene>
<evidence type="ECO:0000313" key="2">
    <source>
        <dbReference type="Proteomes" id="UP000184406"/>
    </source>
</evidence>
<dbReference type="InterPro" id="IPR024530">
    <property type="entry name" value="QSregVF_b"/>
</dbReference>
<dbReference type="Proteomes" id="UP000184406">
    <property type="component" value="Unassembled WGS sequence"/>
</dbReference>
<reference evidence="2" key="1">
    <citation type="submission" date="2016-11" db="EMBL/GenBank/DDBJ databases">
        <authorList>
            <person name="Varghese N."/>
            <person name="Submissions S."/>
        </authorList>
    </citation>
    <scope>NUCLEOTIDE SEQUENCE [LARGE SCALE GENOMIC DNA]</scope>
    <source>
        <strain evidence="2">DSM 17539</strain>
    </source>
</reference>
<accession>A0A1M5BQJ6</accession>
<name>A0A1M5BQJ6_9FLAO</name>
<dbReference type="Pfam" id="PF12843">
    <property type="entry name" value="QSregVF_b"/>
    <property type="match status" value="1"/>
</dbReference>
<evidence type="ECO:0000313" key="1">
    <source>
        <dbReference type="EMBL" id="SHF44640.1"/>
    </source>
</evidence>
<keyword evidence="2" id="KW-1185">Reference proteome</keyword>
<organism evidence="1 2">
    <name type="scientific">Arenibacter palladensis</name>
    <dbReference type="NCBI Taxonomy" id="237373"/>
    <lineage>
        <taxon>Bacteria</taxon>
        <taxon>Pseudomonadati</taxon>
        <taxon>Bacteroidota</taxon>
        <taxon>Flavobacteriia</taxon>
        <taxon>Flavobacteriales</taxon>
        <taxon>Flavobacteriaceae</taxon>
        <taxon>Arenibacter</taxon>
    </lineage>
</organism>
<dbReference type="EMBL" id="FQUX01000004">
    <property type="protein sequence ID" value="SHF44640.1"/>
    <property type="molecule type" value="Genomic_DNA"/>
</dbReference>